<dbReference type="RefSeq" id="WP_236864677.1">
    <property type="nucleotide sequence ID" value="NZ_BAABAZ010000004.1"/>
</dbReference>
<keyword evidence="3" id="KW-1185">Reference proteome</keyword>
<evidence type="ECO:0000313" key="3">
    <source>
        <dbReference type="Proteomes" id="UP001501586"/>
    </source>
</evidence>
<dbReference type="Proteomes" id="UP001501586">
    <property type="component" value="Unassembled WGS sequence"/>
</dbReference>
<evidence type="ECO:0000256" key="1">
    <source>
        <dbReference type="SAM" id="MobiDB-lite"/>
    </source>
</evidence>
<feature type="compositionally biased region" description="Basic and acidic residues" evidence="1">
    <location>
        <begin position="133"/>
        <end position="154"/>
    </location>
</feature>
<evidence type="ECO:0008006" key="4">
    <source>
        <dbReference type="Google" id="ProtNLM"/>
    </source>
</evidence>
<gene>
    <name evidence="2" type="ORF">GCM10022261_05210</name>
</gene>
<dbReference type="EMBL" id="BAABAZ010000004">
    <property type="protein sequence ID" value="GAA4282990.1"/>
    <property type="molecule type" value="Genomic_DNA"/>
</dbReference>
<sequence>MNSTDAAVIAQIARQARSAVLEVGAAGCRSAERRLSLVEIDAAHHMWFFTWAPVRHLAEELSDREVTLTFGDEVRGASIEGRIWGHREVAAKLARWGMDPQAAEQRAELVPLVLEVVPLAFRCWGGRRNADSFADRRSRTAPEGHPADPFRDRVTNGFDEDSGPGRVR</sequence>
<organism evidence="2 3">
    <name type="scientific">Brevibacterium daeguense</name>
    <dbReference type="NCBI Taxonomy" id="909936"/>
    <lineage>
        <taxon>Bacteria</taxon>
        <taxon>Bacillati</taxon>
        <taxon>Actinomycetota</taxon>
        <taxon>Actinomycetes</taxon>
        <taxon>Micrococcales</taxon>
        <taxon>Brevibacteriaceae</taxon>
        <taxon>Brevibacterium</taxon>
    </lineage>
</organism>
<feature type="region of interest" description="Disordered" evidence="1">
    <location>
        <begin position="133"/>
        <end position="168"/>
    </location>
</feature>
<evidence type="ECO:0000313" key="2">
    <source>
        <dbReference type="EMBL" id="GAA4282990.1"/>
    </source>
</evidence>
<name>A0ABP8EGJ5_9MICO</name>
<proteinExistence type="predicted"/>
<protein>
    <recommendedName>
        <fullName evidence="4">Pyridoxamine 5'-phosphate oxidase</fullName>
    </recommendedName>
</protein>
<comment type="caution">
    <text evidence="2">The sequence shown here is derived from an EMBL/GenBank/DDBJ whole genome shotgun (WGS) entry which is preliminary data.</text>
</comment>
<accession>A0ABP8EGJ5</accession>
<reference evidence="3" key="1">
    <citation type="journal article" date="2019" name="Int. J. Syst. Evol. Microbiol.">
        <title>The Global Catalogue of Microorganisms (GCM) 10K type strain sequencing project: providing services to taxonomists for standard genome sequencing and annotation.</title>
        <authorList>
            <consortium name="The Broad Institute Genomics Platform"/>
            <consortium name="The Broad Institute Genome Sequencing Center for Infectious Disease"/>
            <person name="Wu L."/>
            <person name="Ma J."/>
        </authorList>
    </citation>
    <scope>NUCLEOTIDE SEQUENCE [LARGE SCALE GENOMIC DNA]</scope>
    <source>
        <strain evidence="3">JCM 17458</strain>
    </source>
</reference>